<reference evidence="1 2" key="1">
    <citation type="submission" date="2023-07" db="EMBL/GenBank/DDBJ databases">
        <title>Genomic Encyclopedia of Type Strains, Phase IV (KMG-IV): sequencing the most valuable type-strain genomes for metagenomic binning, comparative biology and taxonomic classification.</title>
        <authorList>
            <person name="Goeker M."/>
        </authorList>
    </citation>
    <scope>NUCLEOTIDE SEQUENCE [LARGE SCALE GENOMIC DNA]</scope>
    <source>
        <strain evidence="1 2">DSM 338</strain>
    </source>
</reference>
<evidence type="ECO:0000313" key="2">
    <source>
        <dbReference type="Proteomes" id="UP001245370"/>
    </source>
</evidence>
<dbReference type="NCBIfam" id="TIGR02122">
    <property type="entry name" value="TRAP_TAXI"/>
    <property type="match status" value="1"/>
</dbReference>
<sequence length="332" mass="35325">MRGHFSRAIGLLMGRRRGRGRASALFCGGAFAALLALPAGAETLTLGATNATSSHYQVAVGMAQAIEKGNPGTTVTVVETGASVDNVRRLARGEIDLGLVAGDVFVQAKNGTGQFEGKPVADLVALYPYDDSIINIAVRVDSGITDLNGLTGKNFTPGIRGSGGELLVTQSFNLLGIKPRYIYGTVNDAIEGVGNNQLVGYSKYAAASRVDATLRELMTKVDMRILGFNKEQQEKVLAKIPGVSFVTIPVGFIKDNPAFATPSVPIVYATRLSLMNDATAKKIAHAIDQNRQILISVWPQLKDYDFKKSLLETVEIGIAVHPGALAHWKSAQ</sequence>
<dbReference type="Pfam" id="PF16868">
    <property type="entry name" value="NMT1_3"/>
    <property type="match status" value="1"/>
</dbReference>
<organism evidence="1 2">
    <name type="scientific">Xanthobacter flavus</name>
    <dbReference type="NCBI Taxonomy" id="281"/>
    <lineage>
        <taxon>Bacteria</taxon>
        <taxon>Pseudomonadati</taxon>
        <taxon>Pseudomonadota</taxon>
        <taxon>Alphaproteobacteria</taxon>
        <taxon>Hyphomicrobiales</taxon>
        <taxon>Xanthobacteraceae</taxon>
        <taxon>Xanthobacter</taxon>
    </lineage>
</organism>
<dbReference type="PANTHER" id="PTHR42941:SF1">
    <property type="entry name" value="SLL1037 PROTEIN"/>
    <property type="match status" value="1"/>
</dbReference>
<accession>A0ABU1KCQ1</accession>
<proteinExistence type="predicted"/>
<evidence type="ECO:0000313" key="1">
    <source>
        <dbReference type="EMBL" id="MDR6332604.1"/>
    </source>
</evidence>
<dbReference type="InterPro" id="IPR011852">
    <property type="entry name" value="TRAP_TAXI"/>
</dbReference>
<dbReference type="RefSeq" id="WP_281805207.1">
    <property type="nucleotide sequence ID" value="NZ_BSDO01000001.1"/>
</dbReference>
<comment type="caution">
    <text evidence="1">The sequence shown here is derived from an EMBL/GenBank/DDBJ whole genome shotgun (WGS) entry which is preliminary data.</text>
</comment>
<keyword evidence="2" id="KW-1185">Reference proteome</keyword>
<dbReference type="PANTHER" id="PTHR42941">
    <property type="entry name" value="SLL1037 PROTEIN"/>
    <property type="match status" value="1"/>
</dbReference>
<gene>
    <name evidence="1" type="ORF">GGQ86_001068</name>
</gene>
<dbReference type="Proteomes" id="UP001245370">
    <property type="component" value="Unassembled WGS sequence"/>
</dbReference>
<protein>
    <submittedName>
        <fullName evidence="1">Uncharacterized protein</fullName>
    </submittedName>
</protein>
<dbReference type="EMBL" id="JAVDPY010000002">
    <property type="protein sequence ID" value="MDR6332604.1"/>
    <property type="molecule type" value="Genomic_DNA"/>
</dbReference>
<dbReference type="Gene3D" id="3.40.190.10">
    <property type="entry name" value="Periplasmic binding protein-like II"/>
    <property type="match status" value="2"/>
</dbReference>
<dbReference type="GeneID" id="95761349"/>
<name>A0ABU1KCQ1_XANFL</name>
<dbReference type="SUPFAM" id="SSF53850">
    <property type="entry name" value="Periplasmic binding protein-like II"/>
    <property type="match status" value="1"/>
</dbReference>